<evidence type="ECO:0000313" key="9">
    <source>
        <dbReference type="Proteomes" id="UP000287502"/>
    </source>
</evidence>
<dbReference type="InterPro" id="IPR050161">
    <property type="entry name" value="Siro_Cobalamin_biosynth"/>
</dbReference>
<dbReference type="EC" id="2.1.1.107" evidence="1"/>
<gene>
    <name evidence="8" type="primary">cobA</name>
    <name evidence="8" type="ORF">EP073_08470</name>
</gene>
<keyword evidence="4" id="KW-0949">S-adenosyl-L-methionine</keyword>
<feature type="domain" description="Tetrapyrrole methylase" evidence="7">
    <location>
        <begin position="4"/>
        <end position="214"/>
    </location>
</feature>
<dbReference type="RefSeq" id="WP_128466718.1">
    <property type="nucleotide sequence ID" value="NZ_CP035108.1"/>
</dbReference>
<evidence type="ECO:0000256" key="2">
    <source>
        <dbReference type="ARBA" id="ARBA00022603"/>
    </source>
</evidence>
<dbReference type="InterPro" id="IPR014777">
    <property type="entry name" value="4pyrrole_Mease_sub1"/>
</dbReference>
<accession>A0A3R6AYF8</accession>
<dbReference type="InterPro" id="IPR035996">
    <property type="entry name" value="4pyrrol_Methylase_sf"/>
</dbReference>
<comment type="pathway">
    <text evidence="6">Porphyrin-containing compound metabolism; siroheme biosynthesis; precorrin-2 from uroporphyrinogen III: step 1/1.</text>
</comment>
<evidence type="ECO:0000256" key="1">
    <source>
        <dbReference type="ARBA" id="ARBA00012162"/>
    </source>
</evidence>
<keyword evidence="5" id="KW-0627">Porphyrin biosynthesis</keyword>
<dbReference type="InterPro" id="IPR000878">
    <property type="entry name" value="4pyrrol_Mease"/>
</dbReference>
<dbReference type="Gene3D" id="3.40.1010.10">
    <property type="entry name" value="Cobalt-precorrin-4 Transmethylase, Domain 1"/>
    <property type="match status" value="1"/>
</dbReference>
<dbReference type="Pfam" id="PF00590">
    <property type="entry name" value="TP_methylase"/>
    <property type="match status" value="1"/>
</dbReference>
<organism evidence="8 9">
    <name type="scientific">Geovibrio thiophilus</name>
    <dbReference type="NCBI Taxonomy" id="139438"/>
    <lineage>
        <taxon>Bacteria</taxon>
        <taxon>Pseudomonadati</taxon>
        <taxon>Deferribacterota</taxon>
        <taxon>Deferribacteres</taxon>
        <taxon>Deferribacterales</taxon>
        <taxon>Geovibrionaceae</taxon>
        <taxon>Geovibrio</taxon>
    </lineage>
</organism>
<dbReference type="Gene3D" id="3.30.950.10">
    <property type="entry name" value="Methyltransferase, Cobalt-precorrin-4 Transmethylase, Domain 2"/>
    <property type="match status" value="1"/>
</dbReference>
<dbReference type="EMBL" id="CP035108">
    <property type="protein sequence ID" value="QAR33432.1"/>
    <property type="molecule type" value="Genomic_DNA"/>
</dbReference>
<evidence type="ECO:0000256" key="6">
    <source>
        <dbReference type="ARBA" id="ARBA00025705"/>
    </source>
</evidence>
<keyword evidence="3 8" id="KW-0808">Transferase</keyword>
<keyword evidence="9" id="KW-1185">Reference proteome</keyword>
<evidence type="ECO:0000313" key="8">
    <source>
        <dbReference type="EMBL" id="QAR33432.1"/>
    </source>
</evidence>
<dbReference type="NCBIfam" id="NF004790">
    <property type="entry name" value="PRK06136.1"/>
    <property type="match status" value="1"/>
</dbReference>
<dbReference type="InterPro" id="IPR014776">
    <property type="entry name" value="4pyrrole_Mease_sub2"/>
</dbReference>
<evidence type="ECO:0000256" key="3">
    <source>
        <dbReference type="ARBA" id="ARBA00022679"/>
    </source>
</evidence>
<name>A0A3R6AYF8_9BACT</name>
<dbReference type="PANTHER" id="PTHR45790">
    <property type="entry name" value="SIROHEME SYNTHASE-RELATED"/>
    <property type="match status" value="1"/>
</dbReference>
<dbReference type="CDD" id="cd11642">
    <property type="entry name" value="SUMT"/>
    <property type="match status" value="1"/>
</dbReference>
<reference evidence="8 9" key="1">
    <citation type="submission" date="2019-01" db="EMBL/GenBank/DDBJ databases">
        <title>Geovibrio thiophilus DSM 11263, complete genome.</title>
        <authorList>
            <person name="Spring S."/>
            <person name="Bunk B."/>
            <person name="Sproer C."/>
        </authorList>
    </citation>
    <scope>NUCLEOTIDE SEQUENCE [LARGE SCALE GENOMIC DNA]</scope>
    <source>
        <strain evidence="8 9">DSM 11263</strain>
    </source>
</reference>
<dbReference type="NCBIfam" id="TIGR01469">
    <property type="entry name" value="cobA_cysG_Cterm"/>
    <property type="match status" value="1"/>
</dbReference>
<evidence type="ECO:0000259" key="7">
    <source>
        <dbReference type="Pfam" id="PF00590"/>
    </source>
</evidence>
<dbReference type="GO" id="GO:0032259">
    <property type="term" value="P:methylation"/>
    <property type="evidence" value="ECO:0007669"/>
    <property type="project" value="UniProtKB-KW"/>
</dbReference>
<dbReference type="GO" id="GO:0004851">
    <property type="term" value="F:uroporphyrin-III C-methyltransferase activity"/>
    <property type="evidence" value="ECO:0007669"/>
    <property type="project" value="UniProtKB-EC"/>
</dbReference>
<dbReference type="Proteomes" id="UP000287502">
    <property type="component" value="Chromosome"/>
</dbReference>
<dbReference type="AlphaFoldDB" id="A0A3R6AYF8"/>
<protein>
    <recommendedName>
        <fullName evidence="1">uroporphyrinogen-III C-methyltransferase</fullName>
        <ecNumber evidence="1">2.1.1.107</ecNumber>
    </recommendedName>
</protein>
<dbReference type="PANTHER" id="PTHR45790:SF3">
    <property type="entry name" value="S-ADENOSYL-L-METHIONINE-DEPENDENT UROPORPHYRINOGEN III METHYLTRANSFERASE, CHLOROPLASTIC"/>
    <property type="match status" value="1"/>
</dbReference>
<dbReference type="OrthoDB" id="9815856at2"/>
<dbReference type="KEGG" id="gtl:EP073_08470"/>
<dbReference type="SUPFAM" id="SSF53790">
    <property type="entry name" value="Tetrapyrrole methylase"/>
    <property type="match status" value="1"/>
</dbReference>
<dbReference type="InterPro" id="IPR006366">
    <property type="entry name" value="CobA/CysG_C"/>
</dbReference>
<keyword evidence="2 8" id="KW-0489">Methyltransferase</keyword>
<proteinExistence type="predicted"/>
<sequence>MSKKLIIVGAGLNRGSMTLAGADALKTADVVLYDRLIDKAVLEYAACPCIDVGKHPYDKNCVLQRDINGIIAEHLAENKIVVRLKGGDSSVFARTAEEVETARAAGADVEVIAGVTSASALSAKLRSALTDRRNIPGVVFITGHTKEGTLDNAYNWEALAGLGFTIVVYMGVKNLGDIAGRLMEHGMEPSVPVLIGESIETAEERIMFTVLGEAGRFVDENAVKHPATIIIGEIVNHAG</sequence>
<evidence type="ECO:0000256" key="5">
    <source>
        <dbReference type="ARBA" id="ARBA00023244"/>
    </source>
</evidence>
<evidence type="ECO:0000256" key="4">
    <source>
        <dbReference type="ARBA" id="ARBA00022691"/>
    </source>
</evidence>
<dbReference type="GO" id="GO:0019354">
    <property type="term" value="P:siroheme biosynthetic process"/>
    <property type="evidence" value="ECO:0007669"/>
    <property type="project" value="InterPro"/>
</dbReference>